<organism evidence="2 3">
    <name type="scientific">Penaeus vannamei</name>
    <name type="common">Whiteleg shrimp</name>
    <name type="synonym">Litopenaeus vannamei</name>
    <dbReference type="NCBI Taxonomy" id="6689"/>
    <lineage>
        <taxon>Eukaryota</taxon>
        <taxon>Metazoa</taxon>
        <taxon>Ecdysozoa</taxon>
        <taxon>Arthropoda</taxon>
        <taxon>Crustacea</taxon>
        <taxon>Multicrustacea</taxon>
        <taxon>Malacostraca</taxon>
        <taxon>Eumalacostraca</taxon>
        <taxon>Eucarida</taxon>
        <taxon>Decapoda</taxon>
        <taxon>Dendrobranchiata</taxon>
        <taxon>Penaeoidea</taxon>
        <taxon>Penaeidae</taxon>
        <taxon>Penaeus</taxon>
    </lineage>
</organism>
<dbReference type="EMBL" id="QCYY01001779">
    <property type="protein sequence ID" value="ROT75380.1"/>
    <property type="molecule type" value="Genomic_DNA"/>
</dbReference>
<sequence>MSSFAYIMDDVSNGLKTFSSDVSTLFGGFDLTVIAVIALVVLLAVISYDVIMFLLFFSESGRSLQLAHELPGVEGLGLQERGGHQPRELHQCKVSCCDQPHHLRHPISYREIRIVIGLTATHDVIILYDG</sequence>
<evidence type="ECO:0000313" key="3">
    <source>
        <dbReference type="Proteomes" id="UP000283509"/>
    </source>
</evidence>
<feature type="transmembrane region" description="Helical" evidence="1">
    <location>
        <begin position="33"/>
        <end position="57"/>
    </location>
</feature>
<keyword evidence="1" id="KW-0472">Membrane</keyword>
<dbReference type="Proteomes" id="UP000283509">
    <property type="component" value="Unassembled WGS sequence"/>
</dbReference>
<protein>
    <submittedName>
        <fullName evidence="2">Uncharacterized protein</fullName>
    </submittedName>
</protein>
<name>A0A3R7P4S2_PENVA</name>
<comment type="caution">
    <text evidence="2">The sequence shown here is derived from an EMBL/GenBank/DDBJ whole genome shotgun (WGS) entry which is preliminary data.</text>
</comment>
<keyword evidence="3" id="KW-1185">Reference proteome</keyword>
<reference evidence="2 3" key="1">
    <citation type="submission" date="2018-04" db="EMBL/GenBank/DDBJ databases">
        <authorList>
            <person name="Zhang X."/>
            <person name="Yuan J."/>
            <person name="Li F."/>
            <person name="Xiang J."/>
        </authorList>
    </citation>
    <scope>NUCLEOTIDE SEQUENCE [LARGE SCALE GENOMIC DNA]</scope>
    <source>
        <tissue evidence="2">Muscle</tissue>
    </source>
</reference>
<keyword evidence="1" id="KW-0812">Transmembrane</keyword>
<evidence type="ECO:0000313" key="2">
    <source>
        <dbReference type="EMBL" id="ROT75380.1"/>
    </source>
</evidence>
<proteinExistence type="predicted"/>
<dbReference type="OrthoDB" id="10317876at2759"/>
<gene>
    <name evidence="2" type="ORF">C7M84_006083</name>
</gene>
<dbReference type="AlphaFoldDB" id="A0A3R7P4S2"/>
<accession>A0A3R7P4S2</accession>
<reference evidence="2 3" key="2">
    <citation type="submission" date="2019-01" db="EMBL/GenBank/DDBJ databases">
        <title>The decoding of complex shrimp genome reveals the adaptation for benthos swimmer, frequently molting mechanism and breeding impact on genome.</title>
        <authorList>
            <person name="Sun Y."/>
            <person name="Gao Y."/>
            <person name="Yu Y."/>
        </authorList>
    </citation>
    <scope>NUCLEOTIDE SEQUENCE [LARGE SCALE GENOMIC DNA]</scope>
    <source>
        <tissue evidence="2">Muscle</tissue>
    </source>
</reference>
<evidence type="ECO:0000256" key="1">
    <source>
        <dbReference type="SAM" id="Phobius"/>
    </source>
</evidence>
<keyword evidence="1" id="KW-1133">Transmembrane helix</keyword>